<dbReference type="PANTHER" id="PTHR43776:SF7">
    <property type="entry name" value="D,D-DIPEPTIDE TRANSPORT ATP-BINDING PROTEIN DDPF-RELATED"/>
    <property type="match status" value="1"/>
</dbReference>
<dbReference type="OrthoDB" id="9806285at2"/>
<dbReference type="Proteomes" id="UP000317093">
    <property type="component" value="Chromosome"/>
</dbReference>
<dbReference type="PROSITE" id="PS50893">
    <property type="entry name" value="ABC_TRANSPORTER_2"/>
    <property type="match status" value="1"/>
</dbReference>
<proteinExistence type="inferred from homology"/>
<comment type="similarity">
    <text evidence="1">Belongs to the ABC transporter superfamily.</text>
</comment>
<dbReference type="InterPro" id="IPR013563">
    <property type="entry name" value="Oligopep_ABC_C"/>
</dbReference>
<dbReference type="PANTHER" id="PTHR43776">
    <property type="entry name" value="TRANSPORT ATP-BINDING PROTEIN"/>
    <property type="match status" value="1"/>
</dbReference>
<evidence type="ECO:0000256" key="1">
    <source>
        <dbReference type="ARBA" id="ARBA00005417"/>
    </source>
</evidence>
<dbReference type="KEGG" id="knv:Pan216_18760"/>
<keyword evidence="2" id="KW-0813">Transport</keyword>
<dbReference type="NCBIfam" id="TIGR01727">
    <property type="entry name" value="oligo_HPY"/>
    <property type="match status" value="1"/>
</dbReference>
<gene>
    <name evidence="6" type="primary">oppF_1</name>
    <name evidence="6" type="ORF">Pan216_18760</name>
</gene>
<dbReference type="InterPro" id="IPR027417">
    <property type="entry name" value="P-loop_NTPase"/>
</dbReference>
<keyword evidence="4 6" id="KW-0067">ATP-binding</keyword>
<dbReference type="PROSITE" id="PS00211">
    <property type="entry name" value="ABC_TRANSPORTER_1"/>
    <property type="match status" value="1"/>
</dbReference>
<dbReference type="EMBL" id="CP036279">
    <property type="protein sequence ID" value="QDU61023.1"/>
    <property type="molecule type" value="Genomic_DNA"/>
</dbReference>
<dbReference type="Gene3D" id="3.40.50.300">
    <property type="entry name" value="P-loop containing nucleotide triphosphate hydrolases"/>
    <property type="match status" value="1"/>
</dbReference>
<evidence type="ECO:0000256" key="4">
    <source>
        <dbReference type="ARBA" id="ARBA00022840"/>
    </source>
</evidence>
<dbReference type="GO" id="GO:0005524">
    <property type="term" value="F:ATP binding"/>
    <property type="evidence" value="ECO:0007669"/>
    <property type="project" value="UniProtKB-KW"/>
</dbReference>
<dbReference type="RefSeq" id="WP_145257667.1">
    <property type="nucleotide sequence ID" value="NZ_CP036279.1"/>
</dbReference>
<evidence type="ECO:0000313" key="6">
    <source>
        <dbReference type="EMBL" id="QDU61023.1"/>
    </source>
</evidence>
<dbReference type="InterPro" id="IPR003439">
    <property type="entry name" value="ABC_transporter-like_ATP-bd"/>
</dbReference>
<protein>
    <submittedName>
        <fullName evidence="6">Oligopeptide transport ATP-binding protein OppF</fullName>
    </submittedName>
</protein>
<feature type="domain" description="ABC transporter" evidence="5">
    <location>
        <begin position="14"/>
        <end position="273"/>
    </location>
</feature>
<dbReference type="Pfam" id="PF00005">
    <property type="entry name" value="ABC_tran"/>
    <property type="match status" value="1"/>
</dbReference>
<dbReference type="GO" id="GO:0016887">
    <property type="term" value="F:ATP hydrolysis activity"/>
    <property type="evidence" value="ECO:0007669"/>
    <property type="project" value="InterPro"/>
</dbReference>
<sequence>MSSVVAGPSTQPVLEVRDLRVSFEVSQGGFRAKRQLLRAVDGVSFTLHRGETLGLVGESGCGKSTTARAILRLVPSVAGRARVNLREDDGPPEWHDLLGASTSQLRGLRQHVQMIFQDPYASLNPRMTVGSIIAEPMQIFRLGNRRWIEENVEKLMREVGLDPRLKRRYPHEFSGGQCQRIGIARALALDPKVIICDEPVSALDVSIRAQVLNLLVDLQRRRGLAYVFIAHDLSVVRRISHRIAVMYLGKIVELADDHHLYAEPLHPYTEALLSAIPIPDPEKERARKRIALSGDVPSPTEEFAGCPFASRCHKVMPHCSEVMPKLLEHRPGHWASCLLHENDAAGAPQKSDAASSPQ</sequence>
<dbReference type="InterPro" id="IPR017871">
    <property type="entry name" value="ABC_transporter-like_CS"/>
</dbReference>
<dbReference type="SUPFAM" id="SSF52540">
    <property type="entry name" value="P-loop containing nucleoside triphosphate hydrolases"/>
    <property type="match status" value="1"/>
</dbReference>
<evidence type="ECO:0000256" key="2">
    <source>
        <dbReference type="ARBA" id="ARBA00022448"/>
    </source>
</evidence>
<accession>A0A518B206</accession>
<dbReference type="CDD" id="cd03257">
    <property type="entry name" value="ABC_NikE_OppD_transporters"/>
    <property type="match status" value="1"/>
</dbReference>
<dbReference type="InterPro" id="IPR003593">
    <property type="entry name" value="AAA+_ATPase"/>
</dbReference>
<evidence type="ECO:0000256" key="3">
    <source>
        <dbReference type="ARBA" id="ARBA00022741"/>
    </source>
</evidence>
<keyword evidence="3" id="KW-0547">Nucleotide-binding</keyword>
<name>A0A518B206_9BACT</name>
<dbReference type="SMART" id="SM00382">
    <property type="entry name" value="AAA"/>
    <property type="match status" value="1"/>
</dbReference>
<evidence type="ECO:0000259" key="5">
    <source>
        <dbReference type="PROSITE" id="PS50893"/>
    </source>
</evidence>
<reference evidence="6 7" key="1">
    <citation type="submission" date="2019-02" db="EMBL/GenBank/DDBJ databases">
        <title>Deep-cultivation of Planctomycetes and their phenomic and genomic characterization uncovers novel biology.</title>
        <authorList>
            <person name="Wiegand S."/>
            <person name="Jogler M."/>
            <person name="Boedeker C."/>
            <person name="Pinto D."/>
            <person name="Vollmers J."/>
            <person name="Rivas-Marin E."/>
            <person name="Kohn T."/>
            <person name="Peeters S.H."/>
            <person name="Heuer A."/>
            <person name="Rast P."/>
            <person name="Oberbeckmann S."/>
            <person name="Bunk B."/>
            <person name="Jeske O."/>
            <person name="Meyerdierks A."/>
            <person name="Storesund J.E."/>
            <person name="Kallscheuer N."/>
            <person name="Luecker S."/>
            <person name="Lage O.M."/>
            <person name="Pohl T."/>
            <person name="Merkel B.J."/>
            <person name="Hornburger P."/>
            <person name="Mueller R.-W."/>
            <person name="Bruemmer F."/>
            <person name="Labrenz M."/>
            <person name="Spormann A.M."/>
            <person name="Op den Camp H."/>
            <person name="Overmann J."/>
            <person name="Amann R."/>
            <person name="Jetten M.S.M."/>
            <person name="Mascher T."/>
            <person name="Medema M.H."/>
            <person name="Devos D.P."/>
            <person name="Kaster A.-K."/>
            <person name="Ovreas L."/>
            <person name="Rohde M."/>
            <person name="Galperin M.Y."/>
            <person name="Jogler C."/>
        </authorList>
    </citation>
    <scope>NUCLEOTIDE SEQUENCE [LARGE SCALE GENOMIC DNA]</scope>
    <source>
        <strain evidence="6 7">Pan216</strain>
    </source>
</reference>
<dbReference type="FunFam" id="3.40.50.300:FF:000016">
    <property type="entry name" value="Oligopeptide ABC transporter ATP-binding component"/>
    <property type="match status" value="1"/>
</dbReference>
<dbReference type="Pfam" id="PF08352">
    <property type="entry name" value="oligo_HPY"/>
    <property type="match status" value="1"/>
</dbReference>
<dbReference type="GO" id="GO:0055085">
    <property type="term" value="P:transmembrane transport"/>
    <property type="evidence" value="ECO:0007669"/>
    <property type="project" value="UniProtKB-ARBA"/>
</dbReference>
<dbReference type="GO" id="GO:0015833">
    <property type="term" value="P:peptide transport"/>
    <property type="evidence" value="ECO:0007669"/>
    <property type="project" value="InterPro"/>
</dbReference>
<dbReference type="AlphaFoldDB" id="A0A518B206"/>
<evidence type="ECO:0000313" key="7">
    <source>
        <dbReference type="Proteomes" id="UP000317093"/>
    </source>
</evidence>
<organism evidence="6 7">
    <name type="scientific">Kolteria novifilia</name>
    <dbReference type="NCBI Taxonomy" id="2527975"/>
    <lineage>
        <taxon>Bacteria</taxon>
        <taxon>Pseudomonadati</taxon>
        <taxon>Planctomycetota</taxon>
        <taxon>Planctomycetia</taxon>
        <taxon>Kolteriales</taxon>
        <taxon>Kolteriaceae</taxon>
        <taxon>Kolteria</taxon>
    </lineage>
</organism>
<dbReference type="InterPro" id="IPR050319">
    <property type="entry name" value="ABC_transp_ATP-bind"/>
</dbReference>
<keyword evidence="7" id="KW-1185">Reference proteome</keyword>